<accession>A7VSH1</accession>
<organism evidence="1 2">
    <name type="scientific">[Clostridium] leptum DSM 753</name>
    <dbReference type="NCBI Taxonomy" id="428125"/>
    <lineage>
        <taxon>Bacteria</taxon>
        <taxon>Bacillati</taxon>
        <taxon>Bacillota</taxon>
        <taxon>Clostridia</taxon>
        <taxon>Eubacteriales</taxon>
        <taxon>Oscillospiraceae</taxon>
        <taxon>Oscillospiraceae incertae sedis</taxon>
    </lineage>
</organism>
<sequence length="63" mass="7354">MAFLRRMPVLFLKFFWLSCFFRDRPPQESFPALPRNLGESREFLSGPSLSNLIKAPTAAFFKQ</sequence>
<dbReference type="HOGENOM" id="CLU_2877904_0_0_9"/>
<dbReference type="Proteomes" id="UP000003490">
    <property type="component" value="Unassembled WGS sequence"/>
</dbReference>
<dbReference type="AlphaFoldDB" id="A7VSH1"/>
<protein>
    <submittedName>
        <fullName evidence="1">Uncharacterized protein</fullName>
    </submittedName>
</protein>
<evidence type="ECO:0000313" key="1">
    <source>
        <dbReference type="EMBL" id="EDO62001.1"/>
    </source>
</evidence>
<name>A7VSH1_9FIRM</name>
<dbReference type="EMBL" id="ABCB02000017">
    <property type="protein sequence ID" value="EDO62001.1"/>
    <property type="molecule type" value="Genomic_DNA"/>
</dbReference>
<reference evidence="1 2" key="1">
    <citation type="submission" date="2007-08" db="EMBL/GenBank/DDBJ databases">
        <title>Draft genome sequence of Clostridium leptum (DSM 753).</title>
        <authorList>
            <person name="Sudarsanam P."/>
            <person name="Ley R."/>
            <person name="Guruge J."/>
            <person name="Turnbaugh P.J."/>
            <person name="Mahowald M."/>
            <person name="Liep D."/>
            <person name="Gordon J."/>
        </authorList>
    </citation>
    <scope>NUCLEOTIDE SEQUENCE [LARGE SCALE GENOMIC DNA]</scope>
    <source>
        <strain evidence="1 2">DSM 753</strain>
    </source>
</reference>
<comment type="caution">
    <text evidence="1">The sequence shown here is derived from an EMBL/GenBank/DDBJ whole genome shotgun (WGS) entry which is preliminary data.</text>
</comment>
<reference evidence="1 2" key="2">
    <citation type="submission" date="2007-08" db="EMBL/GenBank/DDBJ databases">
        <authorList>
            <person name="Fulton L."/>
            <person name="Clifton S."/>
            <person name="Fulton B."/>
            <person name="Xu J."/>
            <person name="Minx P."/>
            <person name="Pepin K.H."/>
            <person name="Johnson M."/>
            <person name="Thiruvilangam P."/>
            <person name="Bhonagiri V."/>
            <person name="Nash W.E."/>
            <person name="Wang C."/>
            <person name="Mardis E.R."/>
            <person name="Wilson R.K."/>
        </authorList>
    </citation>
    <scope>NUCLEOTIDE SEQUENCE [LARGE SCALE GENOMIC DNA]</scope>
    <source>
        <strain evidence="1 2">DSM 753</strain>
    </source>
</reference>
<gene>
    <name evidence="1" type="ORF">CLOLEP_01512</name>
</gene>
<evidence type="ECO:0000313" key="2">
    <source>
        <dbReference type="Proteomes" id="UP000003490"/>
    </source>
</evidence>
<proteinExistence type="predicted"/>